<feature type="compositionally biased region" description="Low complexity" evidence="2">
    <location>
        <begin position="333"/>
        <end position="352"/>
    </location>
</feature>
<dbReference type="EMBL" id="JBHUME010000003">
    <property type="protein sequence ID" value="MFD2611545.1"/>
    <property type="molecule type" value="Genomic_DNA"/>
</dbReference>
<dbReference type="InterPro" id="IPR050245">
    <property type="entry name" value="PrsA_foldase"/>
</dbReference>
<sequence length="352" mass="38907">MLRNKAFGILILVLIAALVAGCGKTKENAQVVATYKDGEITAQDFDKFKSVVTLFNPSYEQMMAEASVQESMLKQLIAYRILNDRADKSLKEKSETKAKEQMAEITKYYESQKPTLEEQLKAKKLTKDDIQDFLQLDETARSYMGTQVKEADMKKEFETNTKTDKHYYDKASVRHILVAFENAETGKKLTKEEALKKAKDIQAKLNAGGDFAALAKEFSDDPGSKENGGLYADAPVSQWVEQFKKAAIELPLNKVSDPVETSYGYHVMKVEKRTEGTYDSVKDQLRESLAGQQMSTFLEKELPGLITKTNLPKTEAPKTDAPKTGTEGGANQGSTNGGKTDSGSTNSGTTTK</sequence>
<dbReference type="SUPFAM" id="SSF54534">
    <property type="entry name" value="FKBP-like"/>
    <property type="match status" value="1"/>
</dbReference>
<dbReference type="EC" id="5.2.1.8" evidence="4"/>
<evidence type="ECO:0000313" key="4">
    <source>
        <dbReference type="EMBL" id="MFD2611545.1"/>
    </source>
</evidence>
<name>A0ABW5P979_9BACL</name>
<feature type="domain" description="PpiC" evidence="3">
    <location>
        <begin position="168"/>
        <end position="272"/>
    </location>
</feature>
<dbReference type="Pfam" id="PF13616">
    <property type="entry name" value="Rotamase_3"/>
    <property type="match status" value="1"/>
</dbReference>
<dbReference type="RefSeq" id="WP_377600317.1">
    <property type="nucleotide sequence ID" value="NZ_JBHUME010000003.1"/>
</dbReference>
<dbReference type="Gene3D" id="3.10.50.40">
    <property type="match status" value="1"/>
</dbReference>
<evidence type="ECO:0000256" key="1">
    <source>
        <dbReference type="PROSITE-ProRule" id="PRU00278"/>
    </source>
</evidence>
<organism evidence="4 5">
    <name type="scientific">Paenibacillus gansuensis</name>
    <dbReference type="NCBI Taxonomy" id="306542"/>
    <lineage>
        <taxon>Bacteria</taxon>
        <taxon>Bacillati</taxon>
        <taxon>Bacillota</taxon>
        <taxon>Bacilli</taxon>
        <taxon>Bacillales</taxon>
        <taxon>Paenibacillaceae</taxon>
        <taxon>Paenibacillus</taxon>
    </lineage>
</organism>
<keyword evidence="1 4" id="KW-0413">Isomerase</keyword>
<reference evidence="5" key="1">
    <citation type="journal article" date="2019" name="Int. J. Syst. Evol. Microbiol.">
        <title>The Global Catalogue of Microorganisms (GCM) 10K type strain sequencing project: providing services to taxonomists for standard genome sequencing and annotation.</title>
        <authorList>
            <consortium name="The Broad Institute Genomics Platform"/>
            <consortium name="The Broad Institute Genome Sequencing Center for Infectious Disease"/>
            <person name="Wu L."/>
            <person name="Ma J."/>
        </authorList>
    </citation>
    <scope>NUCLEOTIDE SEQUENCE [LARGE SCALE GENOMIC DNA]</scope>
    <source>
        <strain evidence="5">KCTC 3950</strain>
    </source>
</reference>
<dbReference type="GO" id="GO:0003755">
    <property type="term" value="F:peptidyl-prolyl cis-trans isomerase activity"/>
    <property type="evidence" value="ECO:0007669"/>
    <property type="project" value="UniProtKB-EC"/>
</dbReference>
<comment type="caution">
    <text evidence="4">The sequence shown here is derived from an EMBL/GenBank/DDBJ whole genome shotgun (WGS) entry which is preliminary data.</text>
</comment>
<accession>A0ABW5P979</accession>
<dbReference type="InterPro" id="IPR046357">
    <property type="entry name" value="PPIase_dom_sf"/>
</dbReference>
<proteinExistence type="predicted"/>
<evidence type="ECO:0000313" key="5">
    <source>
        <dbReference type="Proteomes" id="UP001597541"/>
    </source>
</evidence>
<evidence type="ECO:0000259" key="3">
    <source>
        <dbReference type="PROSITE" id="PS50198"/>
    </source>
</evidence>
<dbReference type="PANTHER" id="PTHR47245:SF2">
    <property type="entry name" value="PEPTIDYL-PROLYL CIS-TRANS ISOMERASE HP_0175-RELATED"/>
    <property type="match status" value="1"/>
</dbReference>
<dbReference type="InterPro" id="IPR000297">
    <property type="entry name" value="PPIase_PpiC"/>
</dbReference>
<dbReference type="InterPro" id="IPR027304">
    <property type="entry name" value="Trigger_fact/SurA_dom_sf"/>
</dbReference>
<protein>
    <submittedName>
        <fullName evidence="4">Peptidylprolyl isomerase</fullName>
        <ecNumber evidence="4">5.2.1.8</ecNumber>
    </submittedName>
</protein>
<keyword evidence="1" id="KW-0697">Rotamase</keyword>
<evidence type="ECO:0000256" key="2">
    <source>
        <dbReference type="SAM" id="MobiDB-lite"/>
    </source>
</evidence>
<feature type="region of interest" description="Disordered" evidence="2">
    <location>
        <begin position="302"/>
        <end position="352"/>
    </location>
</feature>
<gene>
    <name evidence="4" type="ORF">ACFSUF_03810</name>
</gene>
<dbReference type="PROSITE" id="PS51257">
    <property type="entry name" value="PROKAR_LIPOPROTEIN"/>
    <property type="match status" value="1"/>
</dbReference>
<keyword evidence="5" id="KW-1185">Reference proteome</keyword>
<dbReference type="PROSITE" id="PS50198">
    <property type="entry name" value="PPIC_PPIASE_2"/>
    <property type="match status" value="1"/>
</dbReference>
<dbReference type="Proteomes" id="UP001597541">
    <property type="component" value="Unassembled WGS sequence"/>
</dbReference>
<dbReference type="PANTHER" id="PTHR47245">
    <property type="entry name" value="PEPTIDYLPROLYL ISOMERASE"/>
    <property type="match status" value="1"/>
</dbReference>
<dbReference type="SUPFAM" id="SSF109998">
    <property type="entry name" value="Triger factor/SurA peptide-binding domain-like"/>
    <property type="match status" value="1"/>
</dbReference>